<dbReference type="Proteomes" id="UP001234297">
    <property type="component" value="Chromosome 12"/>
</dbReference>
<protein>
    <submittedName>
        <fullName evidence="1">Uncharacterized protein</fullName>
    </submittedName>
</protein>
<reference evidence="1 2" key="1">
    <citation type="journal article" date="2022" name="Hortic Res">
        <title>A haplotype resolved chromosomal level avocado genome allows analysis of novel avocado genes.</title>
        <authorList>
            <person name="Nath O."/>
            <person name="Fletcher S.J."/>
            <person name="Hayward A."/>
            <person name="Shaw L.M."/>
            <person name="Masouleh A.K."/>
            <person name="Furtado A."/>
            <person name="Henry R.J."/>
            <person name="Mitter N."/>
        </authorList>
    </citation>
    <scope>NUCLEOTIDE SEQUENCE [LARGE SCALE GENOMIC DNA]</scope>
    <source>
        <strain evidence="2">cv. Hass</strain>
    </source>
</reference>
<accession>A0ACC2K6M3</accession>
<organism evidence="1 2">
    <name type="scientific">Persea americana</name>
    <name type="common">Avocado</name>
    <dbReference type="NCBI Taxonomy" id="3435"/>
    <lineage>
        <taxon>Eukaryota</taxon>
        <taxon>Viridiplantae</taxon>
        <taxon>Streptophyta</taxon>
        <taxon>Embryophyta</taxon>
        <taxon>Tracheophyta</taxon>
        <taxon>Spermatophyta</taxon>
        <taxon>Magnoliopsida</taxon>
        <taxon>Magnoliidae</taxon>
        <taxon>Laurales</taxon>
        <taxon>Lauraceae</taxon>
        <taxon>Persea</taxon>
    </lineage>
</organism>
<dbReference type="EMBL" id="CM056820">
    <property type="protein sequence ID" value="KAJ8616657.1"/>
    <property type="molecule type" value="Genomic_DNA"/>
</dbReference>
<comment type="caution">
    <text evidence="1">The sequence shown here is derived from an EMBL/GenBank/DDBJ whole genome shotgun (WGS) entry which is preliminary data.</text>
</comment>
<gene>
    <name evidence="1" type="ORF">MRB53_036029</name>
</gene>
<evidence type="ECO:0000313" key="2">
    <source>
        <dbReference type="Proteomes" id="UP001234297"/>
    </source>
</evidence>
<evidence type="ECO:0000313" key="1">
    <source>
        <dbReference type="EMBL" id="KAJ8616657.1"/>
    </source>
</evidence>
<keyword evidence="2" id="KW-1185">Reference proteome</keyword>
<name>A0ACC2K6M3_PERAE</name>
<sequence>MSNMLSWIASKVKGVTRHHLEGVGAAVAASIVIFYAVEIYRNRKKEKLVKHYSRSQSLGALHGGKVAVQRILEAQHARVDPSVLDGAEKELKDQLAKRPLDFSKLQSAVGKLEMSGKEEMAVKMLIEEHKRAEKDGLYHEAYELDMVIVEMLIYKGDFKEAWNRKCLQDPEISDARRPLYNAIIKLMQGDRRHAEECWKEFKAIRYQFQWPHFLHEETAQADAVTRDFEGFETTVQNLKKEIVAIHRDKKMTTMRKQQNL</sequence>
<proteinExistence type="predicted"/>